<evidence type="ECO:0000313" key="3">
    <source>
        <dbReference type="Proteomes" id="UP000485058"/>
    </source>
</evidence>
<keyword evidence="3" id="KW-1185">Reference proteome</keyword>
<keyword evidence="1" id="KW-1133">Transmembrane helix</keyword>
<feature type="transmembrane region" description="Helical" evidence="1">
    <location>
        <begin position="21"/>
        <end position="43"/>
    </location>
</feature>
<dbReference type="EMBL" id="BLLF01001499">
    <property type="protein sequence ID" value="GFH19667.1"/>
    <property type="molecule type" value="Genomic_DNA"/>
</dbReference>
<gene>
    <name evidence="2" type="ORF">HaLaN_16647</name>
</gene>
<dbReference type="AlphaFoldDB" id="A0A699ZAI4"/>
<keyword evidence="1" id="KW-0812">Transmembrane</keyword>
<keyword evidence="1" id="KW-0472">Membrane</keyword>
<comment type="caution">
    <text evidence="2">The sequence shown here is derived from an EMBL/GenBank/DDBJ whole genome shotgun (WGS) entry which is preliminary data.</text>
</comment>
<evidence type="ECO:0000313" key="2">
    <source>
        <dbReference type="EMBL" id="GFH19667.1"/>
    </source>
</evidence>
<protein>
    <submittedName>
        <fullName evidence="2">Na_H_Exchanger domain-containing protein</fullName>
    </submittedName>
</protein>
<accession>A0A699ZAI4</accession>
<evidence type="ECO:0000256" key="1">
    <source>
        <dbReference type="SAM" id="Phobius"/>
    </source>
</evidence>
<sequence length="44" mass="5096">MTWRMSIKAKREGAMTKFWDVLSFSMNGVIFFYVGASSANFLIR</sequence>
<name>A0A699ZAI4_HAELA</name>
<organism evidence="2 3">
    <name type="scientific">Haematococcus lacustris</name>
    <name type="common">Green alga</name>
    <name type="synonym">Haematococcus pluvialis</name>
    <dbReference type="NCBI Taxonomy" id="44745"/>
    <lineage>
        <taxon>Eukaryota</taxon>
        <taxon>Viridiplantae</taxon>
        <taxon>Chlorophyta</taxon>
        <taxon>core chlorophytes</taxon>
        <taxon>Chlorophyceae</taxon>
        <taxon>CS clade</taxon>
        <taxon>Chlamydomonadales</taxon>
        <taxon>Haematococcaceae</taxon>
        <taxon>Haematococcus</taxon>
    </lineage>
</organism>
<proteinExistence type="predicted"/>
<reference evidence="2 3" key="1">
    <citation type="submission" date="2020-02" db="EMBL/GenBank/DDBJ databases">
        <title>Draft genome sequence of Haematococcus lacustris strain NIES-144.</title>
        <authorList>
            <person name="Morimoto D."/>
            <person name="Nakagawa S."/>
            <person name="Yoshida T."/>
            <person name="Sawayama S."/>
        </authorList>
    </citation>
    <scope>NUCLEOTIDE SEQUENCE [LARGE SCALE GENOMIC DNA]</scope>
    <source>
        <strain evidence="2 3">NIES-144</strain>
    </source>
</reference>
<dbReference type="Proteomes" id="UP000485058">
    <property type="component" value="Unassembled WGS sequence"/>
</dbReference>